<evidence type="ECO:0000313" key="2">
    <source>
        <dbReference type="EMBL" id="GAA4136441.1"/>
    </source>
</evidence>
<reference evidence="3" key="1">
    <citation type="journal article" date="2019" name="Int. J. Syst. Evol. Microbiol.">
        <title>The Global Catalogue of Microorganisms (GCM) 10K type strain sequencing project: providing services to taxonomists for standard genome sequencing and annotation.</title>
        <authorList>
            <consortium name="The Broad Institute Genomics Platform"/>
            <consortium name="The Broad Institute Genome Sequencing Center for Infectious Disease"/>
            <person name="Wu L."/>
            <person name="Ma J."/>
        </authorList>
    </citation>
    <scope>NUCLEOTIDE SEQUENCE [LARGE SCALE GENOMIC DNA]</scope>
    <source>
        <strain evidence="3">JCM 17589</strain>
    </source>
</reference>
<comment type="caution">
    <text evidence="2">The sequence shown here is derived from an EMBL/GenBank/DDBJ whole genome shotgun (WGS) entry which is preliminary data.</text>
</comment>
<feature type="region of interest" description="Disordered" evidence="1">
    <location>
        <begin position="1"/>
        <end position="61"/>
    </location>
</feature>
<dbReference type="EMBL" id="BAABBU010000015">
    <property type="protein sequence ID" value="GAA4136441.1"/>
    <property type="molecule type" value="Genomic_DNA"/>
</dbReference>
<accession>A0ABP7YI75</accession>
<gene>
    <name evidence="2" type="ORF">GCM10022285_31330</name>
</gene>
<dbReference type="Proteomes" id="UP001501845">
    <property type="component" value="Unassembled WGS sequence"/>
</dbReference>
<keyword evidence="3" id="KW-1185">Reference proteome</keyword>
<sequence>MTETAGRVQLVRDGTLARLGPAGDIDGVGGGHPGGPAHRARPGVTGRGPSLWREGPLLRET</sequence>
<evidence type="ECO:0000256" key="1">
    <source>
        <dbReference type="SAM" id="MobiDB-lite"/>
    </source>
</evidence>
<evidence type="ECO:0000313" key="3">
    <source>
        <dbReference type="Proteomes" id="UP001501845"/>
    </source>
</evidence>
<proteinExistence type="predicted"/>
<protein>
    <recommendedName>
        <fullName evidence="4">Amidohydrolase</fullName>
    </recommendedName>
</protein>
<evidence type="ECO:0008006" key="4">
    <source>
        <dbReference type="Google" id="ProtNLM"/>
    </source>
</evidence>
<organism evidence="2 3">
    <name type="scientific">Streptomyces tunisiensis</name>
    <dbReference type="NCBI Taxonomy" id="948699"/>
    <lineage>
        <taxon>Bacteria</taxon>
        <taxon>Bacillati</taxon>
        <taxon>Actinomycetota</taxon>
        <taxon>Actinomycetes</taxon>
        <taxon>Kitasatosporales</taxon>
        <taxon>Streptomycetaceae</taxon>
        <taxon>Streptomyces</taxon>
    </lineage>
</organism>
<name>A0ABP7YI75_9ACTN</name>